<sequence length="285" mass="31426">MTDPVVLPEFESFGDQTFKGLDNPEVATAATQALLNEERNSGQPVIDSPGENRLTLERGICRGGVWYREAEVRELTGADEEAIAAAGSNSAKVFETLLLRGVQTVGDEPMSQGLASELLIGDREYLVMAIRRATFGNDLEFEELPCPHCEELVDLTVPLDAIPFTRLDDPEQNEYFVPLRRGAVAFVRLPTGEDQAAILAIKGDNVARQDSEILRRCVLRIRHTDGTEVKNPPAVQLGMADRKAILRFLTETQPGPRYADFSFTHETCGKEVPLPISLAVLFRGM</sequence>
<protein>
    <submittedName>
        <fullName evidence="1">Uncharacterized protein</fullName>
    </submittedName>
</protein>
<dbReference type="InterPro" id="IPR024364">
    <property type="entry name" value="Baseplate_phage_T4-like"/>
</dbReference>
<dbReference type="RefSeq" id="WP_167503169.1">
    <property type="nucleotide sequence ID" value="NZ_JAALLH010000001.1"/>
</dbReference>
<evidence type="ECO:0000313" key="2">
    <source>
        <dbReference type="Proteomes" id="UP000536624"/>
    </source>
</evidence>
<dbReference type="EMBL" id="JAALLH010000001">
    <property type="protein sequence ID" value="NIY68046.1"/>
    <property type="molecule type" value="Genomic_DNA"/>
</dbReference>
<name>A0A7X6B021_STRMQ</name>
<proteinExistence type="predicted"/>
<accession>A0A7X6B021</accession>
<gene>
    <name evidence="1" type="ORF">SMALB_6124</name>
</gene>
<dbReference type="AlphaFoldDB" id="A0A7X6B021"/>
<dbReference type="Proteomes" id="UP000536624">
    <property type="component" value="Unassembled WGS sequence"/>
</dbReference>
<dbReference type="Pfam" id="PF12322">
    <property type="entry name" value="T4_baseplate"/>
    <property type="match status" value="1"/>
</dbReference>
<organism evidence="1 2">
    <name type="scientific">Streptomyces malaysiensis</name>
    <dbReference type="NCBI Taxonomy" id="92644"/>
    <lineage>
        <taxon>Bacteria</taxon>
        <taxon>Bacillati</taxon>
        <taxon>Actinomycetota</taxon>
        <taxon>Actinomycetes</taxon>
        <taxon>Kitasatosporales</taxon>
        <taxon>Streptomycetaceae</taxon>
        <taxon>Streptomyces</taxon>
        <taxon>Streptomyces violaceusniger group</taxon>
    </lineage>
</organism>
<reference evidence="1 2" key="1">
    <citation type="submission" date="2020-02" db="EMBL/GenBank/DDBJ databases">
        <title>Streptomyces malaysiensis DSM14702 (JHCC583434, PFL_A843) Genome sequencing and assembly.</title>
        <authorList>
            <person name="Samborskyy M."/>
        </authorList>
    </citation>
    <scope>NUCLEOTIDE SEQUENCE [LARGE SCALE GENOMIC DNA]</scope>
    <source>
        <strain evidence="1 2">DSM 14702</strain>
    </source>
</reference>
<evidence type="ECO:0000313" key="1">
    <source>
        <dbReference type="EMBL" id="NIY68046.1"/>
    </source>
</evidence>
<comment type="caution">
    <text evidence="1">The sequence shown here is derived from an EMBL/GenBank/DDBJ whole genome shotgun (WGS) entry which is preliminary data.</text>
</comment>